<evidence type="ECO:0000256" key="8">
    <source>
        <dbReference type="PIRNR" id="PIRNR006351"/>
    </source>
</evidence>
<evidence type="ECO:0000256" key="2">
    <source>
        <dbReference type="ARBA" id="ARBA00022448"/>
    </source>
</evidence>
<dbReference type="GO" id="GO:1901264">
    <property type="term" value="P:carbohydrate derivative transport"/>
    <property type="evidence" value="ECO:0007669"/>
    <property type="project" value="TreeGrafter"/>
</dbReference>
<dbReference type="Proteomes" id="UP000050865">
    <property type="component" value="Unassembled WGS sequence"/>
</dbReference>
<dbReference type="InterPro" id="IPR051088">
    <property type="entry name" value="PTS_Sugar-EIIC/EIIB"/>
</dbReference>
<keyword evidence="12" id="KW-1185">Reference proteome</keyword>
<keyword evidence="6 9" id="KW-1133">Transmembrane helix</keyword>
<dbReference type="PANTHER" id="PTHR33989:SF4">
    <property type="entry name" value="PTS SYSTEM N,N'-DIACETYLCHITOBIOSE-SPECIFIC EIIC COMPONENT"/>
    <property type="match status" value="1"/>
</dbReference>
<gene>
    <name evidence="11" type="ORF">FC75_GL000109</name>
</gene>
<evidence type="ECO:0000256" key="3">
    <source>
        <dbReference type="ARBA" id="ARBA00022475"/>
    </source>
</evidence>
<evidence type="ECO:0000256" key="7">
    <source>
        <dbReference type="ARBA" id="ARBA00023136"/>
    </source>
</evidence>
<feature type="transmembrane region" description="Helical" evidence="9">
    <location>
        <begin position="69"/>
        <end position="90"/>
    </location>
</feature>
<dbReference type="PATRIC" id="fig|1423730.4.peg.113"/>
<dbReference type="GO" id="GO:0005886">
    <property type="term" value="C:plasma membrane"/>
    <property type="evidence" value="ECO:0007669"/>
    <property type="project" value="UniProtKB-SubCell"/>
</dbReference>
<dbReference type="PROSITE" id="PS51105">
    <property type="entry name" value="PTS_EIIC_TYPE_3"/>
    <property type="match status" value="1"/>
</dbReference>
<evidence type="ECO:0000313" key="12">
    <source>
        <dbReference type="Proteomes" id="UP000050865"/>
    </source>
</evidence>
<dbReference type="Pfam" id="PF02378">
    <property type="entry name" value="PTS_EIIC"/>
    <property type="match status" value="1"/>
</dbReference>
<dbReference type="EMBL" id="AYZJ01000067">
    <property type="protein sequence ID" value="KRN20776.1"/>
    <property type="molecule type" value="Genomic_DNA"/>
</dbReference>
<comment type="caution">
    <text evidence="11">The sequence shown here is derived from an EMBL/GenBank/DDBJ whole genome shotgun (WGS) entry which is preliminary data.</text>
</comment>
<feature type="transmembrane region" description="Helical" evidence="9">
    <location>
        <begin position="185"/>
        <end position="205"/>
    </location>
</feature>
<proteinExistence type="predicted"/>
<evidence type="ECO:0000256" key="5">
    <source>
        <dbReference type="ARBA" id="ARBA00022692"/>
    </source>
</evidence>
<feature type="transmembrane region" description="Helical" evidence="9">
    <location>
        <begin position="28"/>
        <end position="49"/>
    </location>
</feature>
<keyword evidence="5 9" id="KW-0812">Transmembrane</keyword>
<dbReference type="STRING" id="1423730.FC75_GL000109"/>
<dbReference type="GO" id="GO:0009401">
    <property type="term" value="P:phosphoenolpyruvate-dependent sugar phosphotransferase system"/>
    <property type="evidence" value="ECO:0007669"/>
    <property type="project" value="InterPro"/>
</dbReference>
<accession>A0A0R2EWE6</accession>
<evidence type="ECO:0000256" key="6">
    <source>
        <dbReference type="ARBA" id="ARBA00022989"/>
    </source>
</evidence>
<feature type="transmembrane region" description="Helical" evidence="9">
    <location>
        <begin position="298"/>
        <end position="318"/>
    </location>
</feature>
<comment type="function">
    <text evidence="8">The phosphoenolpyruvate-dependent sugar phosphotransferase system (PTS), a major carbohydrate active -transport system, catalyzes the phosphorylation of incoming sugar substrates concomitant with their translocation across the cell membrane.</text>
</comment>
<feature type="domain" description="PTS EIIC type-3" evidence="10">
    <location>
        <begin position="5"/>
        <end position="422"/>
    </location>
</feature>
<sequence length="453" mass="49513">MGDYINQKVLPKIMKFTSTRPITALKNGMMYTIPFIIVGSFFLILGSLPVESWANWMNSTGLVPYFNQIYNFSFNIMALIAVTGIAYEWARAEKIDPLASGITALLSFLIVLQPSNPIVNQAGKTIVTNSRGITGWIDTGFLGGKGMIAAIIIGLLTGWIYSWFVKNNITIKLPDSVPANVANSFIALIPAAVLLTGWGLVYMFFDHFAHEGMLQWLYQVIQTPLQGLTDSFGGVLVVSLLITFLWFFGVHGSAIISGVMTGILMSNSTDNAALFHSGKALTVANGGHIFTQALLDQFGTVTGAGITVGLLFYILFFAKSDQLKALGTLEIAPAIFNINEPFLFGIPLVMNPVLAIPFMVVPALSMSLTYFAIKLGIIPLFNGIYVPWTTPAIFSGFLVGGWRTALWQALMLAMSFAVYFPFIRTYDNTLLKQEQEKLAEENKEKSDTATAQA</sequence>
<dbReference type="InterPro" id="IPR004501">
    <property type="entry name" value="PTS_EIIC_3"/>
</dbReference>
<dbReference type="GO" id="GO:0008982">
    <property type="term" value="F:protein-N(PI)-phosphohistidine-sugar phosphotransferase activity"/>
    <property type="evidence" value="ECO:0007669"/>
    <property type="project" value="UniProtKB-UniRule"/>
</dbReference>
<organism evidence="11 12">
    <name type="scientific">Lacticaseibacillus camelliae DSM 22697 = JCM 13995</name>
    <dbReference type="NCBI Taxonomy" id="1423730"/>
    <lineage>
        <taxon>Bacteria</taxon>
        <taxon>Bacillati</taxon>
        <taxon>Bacillota</taxon>
        <taxon>Bacilli</taxon>
        <taxon>Lactobacillales</taxon>
        <taxon>Lactobacillaceae</taxon>
        <taxon>Lacticaseibacillus</taxon>
    </lineage>
</organism>
<dbReference type="InterPro" id="IPR004796">
    <property type="entry name" value="PTS_IIC_cello"/>
</dbReference>
<evidence type="ECO:0000259" key="10">
    <source>
        <dbReference type="PROSITE" id="PS51105"/>
    </source>
</evidence>
<feature type="transmembrane region" description="Helical" evidence="9">
    <location>
        <begin position="97"/>
        <end position="115"/>
    </location>
</feature>
<dbReference type="PIRSF" id="PIRSF006351">
    <property type="entry name" value="PTS_EIIC-Cellobiose"/>
    <property type="match status" value="1"/>
</dbReference>
<dbReference type="AlphaFoldDB" id="A0A0R2EWE6"/>
<name>A0A0R2EWE6_9LACO</name>
<protein>
    <recommendedName>
        <fullName evidence="8">Permease IIC component</fullName>
    </recommendedName>
</protein>
<feature type="transmembrane region" description="Helical" evidence="9">
    <location>
        <begin position="405"/>
        <end position="423"/>
    </location>
</feature>
<evidence type="ECO:0000256" key="1">
    <source>
        <dbReference type="ARBA" id="ARBA00004651"/>
    </source>
</evidence>
<keyword evidence="2 8" id="KW-0813">Transport</keyword>
<feature type="transmembrane region" description="Helical" evidence="9">
    <location>
        <begin position="146"/>
        <end position="164"/>
    </location>
</feature>
<comment type="subcellular location">
    <subcellularLocation>
        <location evidence="1">Cell membrane</location>
        <topology evidence="1">Multi-pass membrane protein</topology>
    </subcellularLocation>
</comment>
<feature type="transmembrane region" description="Helical" evidence="9">
    <location>
        <begin position="232"/>
        <end position="256"/>
    </location>
</feature>
<evidence type="ECO:0000256" key="4">
    <source>
        <dbReference type="ARBA" id="ARBA00022597"/>
    </source>
</evidence>
<dbReference type="NCBIfam" id="TIGR00410">
    <property type="entry name" value="lacE"/>
    <property type="match status" value="1"/>
</dbReference>
<keyword evidence="3 8" id="KW-1003">Cell membrane</keyword>
<dbReference type="PANTHER" id="PTHR33989">
    <property type="match status" value="1"/>
</dbReference>
<feature type="transmembrane region" description="Helical" evidence="9">
    <location>
        <begin position="380"/>
        <end position="399"/>
    </location>
</feature>
<reference evidence="11 12" key="1">
    <citation type="journal article" date="2015" name="Genome Announc.">
        <title>Expanding the biotechnology potential of lactobacilli through comparative genomics of 213 strains and associated genera.</title>
        <authorList>
            <person name="Sun Z."/>
            <person name="Harris H.M."/>
            <person name="McCann A."/>
            <person name="Guo C."/>
            <person name="Argimon S."/>
            <person name="Zhang W."/>
            <person name="Yang X."/>
            <person name="Jeffery I.B."/>
            <person name="Cooney J.C."/>
            <person name="Kagawa T.F."/>
            <person name="Liu W."/>
            <person name="Song Y."/>
            <person name="Salvetti E."/>
            <person name="Wrobel A."/>
            <person name="Rasinkangas P."/>
            <person name="Parkhill J."/>
            <person name="Rea M.C."/>
            <person name="O'Sullivan O."/>
            <person name="Ritari J."/>
            <person name="Douillard F.P."/>
            <person name="Paul Ross R."/>
            <person name="Yang R."/>
            <person name="Briner A.E."/>
            <person name="Felis G.E."/>
            <person name="de Vos W.M."/>
            <person name="Barrangou R."/>
            <person name="Klaenhammer T.R."/>
            <person name="Caufield P.W."/>
            <person name="Cui Y."/>
            <person name="Zhang H."/>
            <person name="O'Toole P.W."/>
        </authorList>
    </citation>
    <scope>NUCLEOTIDE SEQUENCE [LARGE SCALE GENOMIC DNA]</scope>
    <source>
        <strain evidence="11 12">DSM 22697</strain>
    </source>
</reference>
<keyword evidence="4 8" id="KW-0762">Sugar transport</keyword>
<dbReference type="InterPro" id="IPR003352">
    <property type="entry name" value="PTS_EIIC"/>
</dbReference>
<evidence type="ECO:0000313" key="11">
    <source>
        <dbReference type="EMBL" id="KRN20776.1"/>
    </source>
</evidence>
<dbReference type="RefSeq" id="WP_056989799.1">
    <property type="nucleotide sequence ID" value="NZ_AYZJ01000067.1"/>
</dbReference>
<feature type="transmembrane region" description="Helical" evidence="9">
    <location>
        <begin position="353"/>
        <end position="373"/>
    </location>
</feature>
<keyword evidence="7 8" id="KW-0472">Membrane</keyword>
<evidence type="ECO:0000256" key="9">
    <source>
        <dbReference type="SAM" id="Phobius"/>
    </source>
</evidence>